<sequence length="40" mass="4712">MGHSEKEGSRETPFFSGTLERFIHLFYPEGLFYGFIIHSF</sequence>
<evidence type="ECO:0000313" key="1">
    <source>
        <dbReference type="EMBL" id="EEG49284.1"/>
    </source>
</evidence>
<protein>
    <submittedName>
        <fullName evidence="1">Uncharacterized protein</fullName>
    </submittedName>
</protein>
<evidence type="ECO:0000313" key="2">
    <source>
        <dbReference type="Proteomes" id="UP000003100"/>
    </source>
</evidence>
<dbReference type="AlphaFoldDB" id="C0CLS0"/>
<dbReference type="Proteomes" id="UP000003100">
    <property type="component" value="Unassembled WGS sequence"/>
</dbReference>
<keyword evidence="2" id="KW-1185">Reference proteome</keyword>
<organism evidence="1 2">
    <name type="scientific">Blautia hydrogenotrophica (strain DSM 10507 / JCM 14656 / S5a33)</name>
    <name type="common">Ruminococcus hydrogenotrophicus</name>
    <dbReference type="NCBI Taxonomy" id="476272"/>
    <lineage>
        <taxon>Bacteria</taxon>
        <taxon>Bacillati</taxon>
        <taxon>Bacillota</taxon>
        <taxon>Clostridia</taxon>
        <taxon>Lachnospirales</taxon>
        <taxon>Lachnospiraceae</taxon>
        <taxon>Blautia</taxon>
    </lineage>
</organism>
<dbReference type="HOGENOM" id="CLU_3285710_0_0_9"/>
<comment type="caution">
    <text evidence="1">The sequence shown here is derived from an EMBL/GenBank/DDBJ whole genome shotgun (WGS) entry which is preliminary data.</text>
</comment>
<reference evidence="1 2" key="1">
    <citation type="submission" date="2009-01" db="EMBL/GenBank/DDBJ databases">
        <authorList>
            <person name="Fulton L."/>
            <person name="Clifton S."/>
            <person name="Fulton B."/>
            <person name="Xu J."/>
            <person name="Minx P."/>
            <person name="Pepin K.H."/>
            <person name="Johnson M."/>
            <person name="Bhonagiri V."/>
            <person name="Nash W.E."/>
            <person name="Mardis E.R."/>
            <person name="Wilson R.K."/>
        </authorList>
    </citation>
    <scope>NUCLEOTIDE SEQUENCE [LARGE SCALE GENOMIC DNA]</scope>
    <source>
        <strain evidence="2">DSM 10507 / JCM 14656 / S5a33</strain>
    </source>
</reference>
<dbReference type="EMBL" id="ACBZ01000091">
    <property type="protein sequence ID" value="EEG49284.1"/>
    <property type="molecule type" value="Genomic_DNA"/>
</dbReference>
<proteinExistence type="predicted"/>
<gene>
    <name evidence="1" type="ORF">RUMHYD_01793</name>
</gene>
<name>C0CLS0_BLAHS</name>
<accession>C0CLS0</accession>
<dbReference type="PATRIC" id="fig|476272.21.peg.2170"/>
<reference evidence="1 2" key="2">
    <citation type="submission" date="2009-02" db="EMBL/GenBank/DDBJ databases">
        <title>Draft genome sequence of Blautia hydrogenotrophica DSM 10507 (Ruminococcus hydrogenotrophicus DSM 10507).</title>
        <authorList>
            <person name="Sudarsanam P."/>
            <person name="Ley R."/>
            <person name="Guruge J."/>
            <person name="Turnbaugh P.J."/>
            <person name="Mahowald M."/>
            <person name="Liep D."/>
            <person name="Gordon J."/>
        </authorList>
    </citation>
    <scope>NUCLEOTIDE SEQUENCE [LARGE SCALE GENOMIC DNA]</scope>
    <source>
        <strain evidence="2">DSM 10507 / JCM 14656 / S5a33</strain>
    </source>
</reference>